<feature type="compositionally biased region" description="Acidic residues" evidence="1">
    <location>
        <begin position="260"/>
        <end position="280"/>
    </location>
</feature>
<gene>
    <name evidence="2" type="ORF">K432DRAFT_440594</name>
</gene>
<dbReference type="AlphaFoldDB" id="A0A8E2JIN4"/>
<reference evidence="2 3" key="1">
    <citation type="journal article" date="2016" name="Nat. Commun.">
        <title>Ectomycorrhizal ecology is imprinted in the genome of the dominant symbiotic fungus Cenococcum geophilum.</title>
        <authorList>
            <consortium name="DOE Joint Genome Institute"/>
            <person name="Peter M."/>
            <person name="Kohler A."/>
            <person name="Ohm R.A."/>
            <person name="Kuo A."/>
            <person name="Krutzmann J."/>
            <person name="Morin E."/>
            <person name="Arend M."/>
            <person name="Barry K.W."/>
            <person name="Binder M."/>
            <person name="Choi C."/>
            <person name="Clum A."/>
            <person name="Copeland A."/>
            <person name="Grisel N."/>
            <person name="Haridas S."/>
            <person name="Kipfer T."/>
            <person name="LaButti K."/>
            <person name="Lindquist E."/>
            <person name="Lipzen A."/>
            <person name="Maire R."/>
            <person name="Meier B."/>
            <person name="Mihaltcheva S."/>
            <person name="Molinier V."/>
            <person name="Murat C."/>
            <person name="Poggeler S."/>
            <person name="Quandt C.A."/>
            <person name="Sperisen C."/>
            <person name="Tritt A."/>
            <person name="Tisserant E."/>
            <person name="Crous P.W."/>
            <person name="Henrissat B."/>
            <person name="Nehls U."/>
            <person name="Egli S."/>
            <person name="Spatafora J.W."/>
            <person name="Grigoriev I.V."/>
            <person name="Martin F.M."/>
        </authorList>
    </citation>
    <scope>NUCLEOTIDE SEQUENCE [LARGE SCALE GENOMIC DNA]</scope>
    <source>
        <strain evidence="2 3">CBS 459.81</strain>
    </source>
</reference>
<name>A0A8E2JIN4_9PEZI</name>
<evidence type="ECO:0000313" key="2">
    <source>
        <dbReference type="EMBL" id="OCK83747.1"/>
    </source>
</evidence>
<proteinExistence type="predicted"/>
<organism evidence="2 3">
    <name type="scientific">Lepidopterella palustris CBS 459.81</name>
    <dbReference type="NCBI Taxonomy" id="1314670"/>
    <lineage>
        <taxon>Eukaryota</taxon>
        <taxon>Fungi</taxon>
        <taxon>Dikarya</taxon>
        <taxon>Ascomycota</taxon>
        <taxon>Pezizomycotina</taxon>
        <taxon>Dothideomycetes</taxon>
        <taxon>Pleosporomycetidae</taxon>
        <taxon>Mytilinidiales</taxon>
        <taxon>Argynnaceae</taxon>
        <taxon>Lepidopterella</taxon>
    </lineage>
</organism>
<keyword evidence="3" id="KW-1185">Reference proteome</keyword>
<accession>A0A8E2JIN4</accession>
<dbReference type="Proteomes" id="UP000250266">
    <property type="component" value="Unassembled WGS sequence"/>
</dbReference>
<feature type="region of interest" description="Disordered" evidence="1">
    <location>
        <begin position="225"/>
        <end position="280"/>
    </location>
</feature>
<evidence type="ECO:0000256" key="1">
    <source>
        <dbReference type="SAM" id="MobiDB-lite"/>
    </source>
</evidence>
<sequence>MPPITLADSKWASKPKYQTRAEQLLDDRDRAFRLLKRLYWKAESLLCSWNRAIDVLKSHQDGQRTPQQHSIIIEYSAREDGDTVQSMFKIDFFEFYVLLEKYIVLCLDICGVRVPRKDPLGKYPNASKYDATFGSHQFHANLLTTLDQPCCPLHEALGQQDVRIYLGQAKDYRNRWKDADEVAEEKGSDEDNGSRKHTLEQLELPLMIMTILGGLEKAREVIEKRQASSNGDGGGVTEKSSGVNGMIRNNGAGRHAAYNLDDEEMEDAPFEAVDDAMEWE</sequence>
<evidence type="ECO:0000313" key="3">
    <source>
        <dbReference type="Proteomes" id="UP000250266"/>
    </source>
</evidence>
<dbReference type="OrthoDB" id="3858188at2759"/>
<dbReference type="EMBL" id="KV744853">
    <property type="protein sequence ID" value="OCK83747.1"/>
    <property type="molecule type" value="Genomic_DNA"/>
</dbReference>
<protein>
    <submittedName>
        <fullName evidence="2">Uncharacterized protein</fullName>
    </submittedName>
</protein>